<evidence type="ECO:0000313" key="2">
    <source>
        <dbReference type="EMBL" id="KRR23973.1"/>
    </source>
</evidence>
<sequence length="101" mass="11562">MSDNMKILYAIATLVLLSSTSAQAWQVVERCTYSKFHGRVCTTSYLDDPVRSEAQDQEDAKARRASIEKWEAFCKPKRTYDNEGVVRLVYARKGCEFGRSE</sequence>
<reference evidence="2 3" key="1">
    <citation type="submission" date="2014-03" db="EMBL/GenBank/DDBJ databases">
        <title>Bradyrhizobium valentinum sp. nov., isolated from effective nodules of Lupinus mariae-josephae, a lupine endemic of basic-lime soils in Eastern Spain.</title>
        <authorList>
            <person name="Duran D."/>
            <person name="Rey L."/>
            <person name="Navarro A."/>
            <person name="Busquets A."/>
            <person name="Imperial J."/>
            <person name="Ruiz-Argueso T."/>
        </authorList>
    </citation>
    <scope>NUCLEOTIDE SEQUENCE [LARGE SCALE GENOMIC DNA]</scope>
    <source>
        <strain evidence="2 3">Ro19</strain>
    </source>
</reference>
<protein>
    <submittedName>
        <fullName evidence="2">Uncharacterized protein</fullName>
    </submittedName>
</protein>
<comment type="caution">
    <text evidence="2">The sequence shown here is derived from an EMBL/GenBank/DDBJ whole genome shotgun (WGS) entry which is preliminary data.</text>
</comment>
<dbReference type="AlphaFoldDB" id="A0A0R3N1B4"/>
<gene>
    <name evidence="2" type="ORF">CQ13_26715</name>
</gene>
<dbReference type="EMBL" id="LLYA01000157">
    <property type="protein sequence ID" value="KRR23973.1"/>
    <property type="molecule type" value="Genomic_DNA"/>
</dbReference>
<feature type="signal peptide" evidence="1">
    <location>
        <begin position="1"/>
        <end position="24"/>
    </location>
</feature>
<organism evidence="2 3">
    <name type="scientific">Bradyrhizobium retamae</name>
    <dbReference type="NCBI Taxonomy" id="1300035"/>
    <lineage>
        <taxon>Bacteria</taxon>
        <taxon>Pseudomonadati</taxon>
        <taxon>Pseudomonadota</taxon>
        <taxon>Alphaproteobacteria</taxon>
        <taxon>Hyphomicrobiales</taxon>
        <taxon>Nitrobacteraceae</taxon>
        <taxon>Bradyrhizobium</taxon>
    </lineage>
</organism>
<keyword evidence="3" id="KW-1185">Reference proteome</keyword>
<dbReference type="Proteomes" id="UP000052023">
    <property type="component" value="Unassembled WGS sequence"/>
</dbReference>
<proteinExistence type="predicted"/>
<keyword evidence="1" id="KW-0732">Signal</keyword>
<accession>A0A0R3N1B4</accession>
<evidence type="ECO:0000256" key="1">
    <source>
        <dbReference type="SAM" id="SignalP"/>
    </source>
</evidence>
<feature type="chain" id="PRO_5006444821" evidence="1">
    <location>
        <begin position="25"/>
        <end position="101"/>
    </location>
</feature>
<evidence type="ECO:0000313" key="3">
    <source>
        <dbReference type="Proteomes" id="UP000052023"/>
    </source>
</evidence>
<name>A0A0R3N1B4_9BRAD</name>